<reference evidence="2 3" key="1">
    <citation type="submission" date="2022-10" db="EMBL/GenBank/DDBJ databases">
        <title>Sphingomonas sp.</title>
        <authorList>
            <person name="Jin C."/>
        </authorList>
    </citation>
    <scope>NUCLEOTIDE SEQUENCE [LARGE SCALE GENOMIC DNA]</scope>
    <source>
        <strain evidence="2 3">BN140010</strain>
    </source>
</reference>
<keyword evidence="3" id="KW-1185">Reference proteome</keyword>
<protein>
    <recommendedName>
        <fullName evidence="4">Lipoprotein</fullName>
    </recommendedName>
</protein>
<organism evidence="2 3">
    <name type="scientific">Sphingomonas arvum</name>
    <dbReference type="NCBI Taxonomy" id="2992113"/>
    <lineage>
        <taxon>Bacteria</taxon>
        <taxon>Pseudomonadati</taxon>
        <taxon>Pseudomonadota</taxon>
        <taxon>Alphaproteobacteria</taxon>
        <taxon>Sphingomonadales</taxon>
        <taxon>Sphingomonadaceae</taxon>
        <taxon>Sphingomonas</taxon>
    </lineage>
</organism>
<feature type="region of interest" description="Disordered" evidence="1">
    <location>
        <begin position="42"/>
        <end position="67"/>
    </location>
</feature>
<sequence>MGRPTIAFMLLALAGCGEDRRSFNDKYQNTEEQLEVKARTLEANLTSDLPRSDRAGDVGGTQRPAPR</sequence>
<dbReference type="EMBL" id="JAPDOB010000001">
    <property type="protein sequence ID" value="MCW3797013.1"/>
    <property type="molecule type" value="Genomic_DNA"/>
</dbReference>
<dbReference type="RefSeq" id="WP_264881072.1">
    <property type="nucleotide sequence ID" value="NZ_JAPDOB010000001.1"/>
</dbReference>
<gene>
    <name evidence="2" type="ORF">OMW55_04240</name>
</gene>
<evidence type="ECO:0000313" key="3">
    <source>
        <dbReference type="Proteomes" id="UP001526246"/>
    </source>
</evidence>
<comment type="caution">
    <text evidence="2">The sequence shown here is derived from an EMBL/GenBank/DDBJ whole genome shotgun (WGS) entry which is preliminary data.</text>
</comment>
<dbReference type="PROSITE" id="PS51257">
    <property type="entry name" value="PROKAR_LIPOPROTEIN"/>
    <property type="match status" value="1"/>
</dbReference>
<evidence type="ECO:0008006" key="4">
    <source>
        <dbReference type="Google" id="ProtNLM"/>
    </source>
</evidence>
<evidence type="ECO:0000313" key="2">
    <source>
        <dbReference type="EMBL" id="MCW3797013.1"/>
    </source>
</evidence>
<dbReference type="Proteomes" id="UP001526246">
    <property type="component" value="Unassembled WGS sequence"/>
</dbReference>
<proteinExistence type="predicted"/>
<evidence type="ECO:0000256" key="1">
    <source>
        <dbReference type="SAM" id="MobiDB-lite"/>
    </source>
</evidence>
<name>A0ABT3JD68_9SPHN</name>
<accession>A0ABT3JD68</accession>